<dbReference type="InterPro" id="IPR041121">
    <property type="entry name" value="SDH_C"/>
</dbReference>
<evidence type="ECO:0000259" key="10">
    <source>
        <dbReference type="Pfam" id="PF08501"/>
    </source>
</evidence>
<evidence type="ECO:0000256" key="7">
    <source>
        <dbReference type="ARBA" id="ARBA00049442"/>
    </source>
</evidence>
<name>A0A520S1P2_9GAMM</name>
<feature type="binding site" evidence="8">
    <location>
        <begin position="151"/>
        <end position="156"/>
    </location>
    <ligand>
        <name>NADP(+)</name>
        <dbReference type="ChEBI" id="CHEBI:58349"/>
    </ligand>
</feature>
<keyword evidence="5 8" id="KW-0560">Oxidoreductase</keyword>
<dbReference type="GO" id="GO:0009073">
    <property type="term" value="P:aromatic amino acid family biosynthetic process"/>
    <property type="evidence" value="ECO:0007669"/>
    <property type="project" value="UniProtKB-KW"/>
</dbReference>
<evidence type="ECO:0000313" key="13">
    <source>
        <dbReference type="Proteomes" id="UP000320404"/>
    </source>
</evidence>
<proteinExistence type="inferred from homology"/>
<dbReference type="GO" id="GO:0005829">
    <property type="term" value="C:cytosol"/>
    <property type="evidence" value="ECO:0007669"/>
    <property type="project" value="TreeGrafter"/>
</dbReference>
<dbReference type="Proteomes" id="UP000320404">
    <property type="component" value="Unassembled WGS sequence"/>
</dbReference>
<dbReference type="InterPro" id="IPR013708">
    <property type="entry name" value="Shikimate_DH-bd_N"/>
</dbReference>
<feature type="binding site" evidence="8">
    <location>
        <position position="86"/>
    </location>
    <ligand>
        <name>shikimate</name>
        <dbReference type="ChEBI" id="CHEBI:36208"/>
    </ligand>
</feature>
<gene>
    <name evidence="8" type="primary">aroE</name>
    <name evidence="12" type="ORF">EVA69_03010</name>
</gene>
<evidence type="ECO:0000259" key="9">
    <source>
        <dbReference type="Pfam" id="PF01488"/>
    </source>
</evidence>
<feature type="binding site" evidence="8">
    <location>
        <position position="215"/>
    </location>
    <ligand>
        <name>NADP(+)</name>
        <dbReference type="ChEBI" id="CHEBI:58349"/>
    </ligand>
</feature>
<dbReference type="InterPro" id="IPR006151">
    <property type="entry name" value="Shikm_DH/Glu-tRNA_Rdtase"/>
</dbReference>
<feature type="binding site" evidence="8">
    <location>
        <position position="246"/>
    </location>
    <ligand>
        <name>shikimate</name>
        <dbReference type="ChEBI" id="CHEBI:36208"/>
    </ligand>
</feature>
<dbReference type="FunFam" id="3.40.50.10860:FF:000006">
    <property type="entry name" value="Shikimate dehydrogenase (NADP(+))"/>
    <property type="match status" value="1"/>
</dbReference>
<dbReference type="Gene3D" id="3.40.50.720">
    <property type="entry name" value="NAD(P)-binding Rossmann-like Domain"/>
    <property type="match status" value="1"/>
</dbReference>
<feature type="domain" description="SDH C-terminal" evidence="11">
    <location>
        <begin position="239"/>
        <end position="264"/>
    </location>
</feature>
<feature type="binding site" evidence="8">
    <location>
        <position position="102"/>
    </location>
    <ligand>
        <name>shikimate</name>
        <dbReference type="ChEBI" id="CHEBI:36208"/>
    </ligand>
</feature>
<dbReference type="Pfam" id="PF01488">
    <property type="entry name" value="Shikimate_DH"/>
    <property type="match status" value="1"/>
</dbReference>
<dbReference type="Gene3D" id="3.40.50.10860">
    <property type="entry name" value="Leucine Dehydrogenase, chain A, domain 1"/>
    <property type="match status" value="1"/>
</dbReference>
<accession>A0A520S1P2</accession>
<dbReference type="Pfam" id="PF08501">
    <property type="entry name" value="Shikimate_dh_N"/>
    <property type="match status" value="1"/>
</dbReference>
<evidence type="ECO:0000256" key="8">
    <source>
        <dbReference type="HAMAP-Rule" id="MF_00222"/>
    </source>
</evidence>
<dbReference type="GO" id="GO:0019632">
    <property type="term" value="P:shikimate metabolic process"/>
    <property type="evidence" value="ECO:0007669"/>
    <property type="project" value="InterPro"/>
</dbReference>
<dbReference type="CDD" id="cd01065">
    <property type="entry name" value="NAD_bind_Shikimate_DH"/>
    <property type="match status" value="1"/>
</dbReference>
<dbReference type="AlphaFoldDB" id="A0A520S1P2"/>
<comment type="caution">
    <text evidence="12">The sequence shown here is derived from an EMBL/GenBank/DDBJ whole genome shotgun (WGS) entry which is preliminary data.</text>
</comment>
<comment type="similarity">
    <text evidence="8">Belongs to the shikimate dehydrogenase family.</text>
</comment>
<comment type="catalytic activity">
    <reaction evidence="7 8">
        <text>shikimate + NADP(+) = 3-dehydroshikimate + NADPH + H(+)</text>
        <dbReference type="Rhea" id="RHEA:17737"/>
        <dbReference type="ChEBI" id="CHEBI:15378"/>
        <dbReference type="ChEBI" id="CHEBI:16630"/>
        <dbReference type="ChEBI" id="CHEBI:36208"/>
        <dbReference type="ChEBI" id="CHEBI:57783"/>
        <dbReference type="ChEBI" id="CHEBI:58349"/>
        <dbReference type="EC" id="1.1.1.25"/>
    </reaction>
</comment>
<reference evidence="12 13" key="1">
    <citation type="submission" date="2019-02" db="EMBL/GenBank/DDBJ databases">
        <title>Prokaryotic population dynamics and viral predation in marine succession experiment using metagenomics: the confinement effect.</title>
        <authorList>
            <person name="Haro-Moreno J.M."/>
            <person name="Rodriguez-Valera F."/>
            <person name="Lopez-Perez M."/>
        </authorList>
    </citation>
    <scope>NUCLEOTIDE SEQUENCE [LARGE SCALE GENOMIC DNA]</scope>
    <source>
        <strain evidence="12">MED-G158</strain>
    </source>
</reference>
<feature type="binding site" evidence="8">
    <location>
        <position position="239"/>
    </location>
    <ligand>
        <name>NADP(+)</name>
        <dbReference type="ChEBI" id="CHEBI:58349"/>
    </ligand>
</feature>
<organism evidence="12 13">
    <name type="scientific">OM182 bacterium</name>
    <dbReference type="NCBI Taxonomy" id="2510334"/>
    <lineage>
        <taxon>Bacteria</taxon>
        <taxon>Pseudomonadati</taxon>
        <taxon>Pseudomonadota</taxon>
        <taxon>Gammaproteobacteria</taxon>
        <taxon>OMG group</taxon>
        <taxon>OM182 clade</taxon>
    </lineage>
</organism>
<protein>
    <recommendedName>
        <fullName evidence="2 8">Shikimate dehydrogenase (NADP(+))</fullName>
        <shortName evidence="8">SDH</shortName>
        <ecNumber evidence="2 8">1.1.1.25</ecNumber>
    </recommendedName>
</protein>
<evidence type="ECO:0000313" key="12">
    <source>
        <dbReference type="EMBL" id="RZO76374.1"/>
    </source>
</evidence>
<dbReference type="HAMAP" id="MF_00222">
    <property type="entry name" value="Shikimate_DH_AroE"/>
    <property type="match status" value="1"/>
</dbReference>
<dbReference type="Pfam" id="PF18317">
    <property type="entry name" value="SDH_C"/>
    <property type="match status" value="1"/>
</dbReference>
<dbReference type="SUPFAM" id="SSF51735">
    <property type="entry name" value="NAD(P)-binding Rossmann-fold domains"/>
    <property type="match status" value="1"/>
</dbReference>
<evidence type="ECO:0000259" key="11">
    <source>
        <dbReference type="Pfam" id="PF18317"/>
    </source>
</evidence>
<sequence>MTRYAVMGDPIAQSKSPQIHSQFASLTKQDVAYEKLRVDAHEFPARVKAFFNGGGGGLNVTVPYKEAAFALADTASPRAALAKAANTLGMDVDGKLWADNTDGIGLVRDLENNNHCTIKGKNILILGAGGAARGAMAELIHRQPASLTIMNRTTSRADALREDFSGEFAIEVRELNHPDELLFDLVINATSMGLQNQTLELSSELFAGNFTAYDMMYGATDTAFMLWAKSKEAGLVLDGLGMLVEQAAESFALWRGVRPQTQDVMLKLRNEL</sequence>
<feature type="binding site" evidence="8">
    <location>
        <begin position="127"/>
        <end position="131"/>
    </location>
    <ligand>
        <name>NADP(+)</name>
        <dbReference type="ChEBI" id="CHEBI:58349"/>
    </ligand>
</feature>
<keyword evidence="3 8" id="KW-0028">Amino-acid biosynthesis</keyword>
<feature type="binding site" evidence="8">
    <location>
        <begin position="14"/>
        <end position="16"/>
    </location>
    <ligand>
        <name>shikimate</name>
        <dbReference type="ChEBI" id="CHEBI:36208"/>
    </ligand>
</feature>
<comment type="caution">
    <text evidence="8">Lacks conserved residue(s) required for the propagation of feature annotation.</text>
</comment>
<dbReference type="GO" id="GO:0008652">
    <property type="term" value="P:amino acid biosynthetic process"/>
    <property type="evidence" value="ECO:0007669"/>
    <property type="project" value="UniProtKB-KW"/>
</dbReference>
<feature type="active site" description="Proton acceptor" evidence="8">
    <location>
        <position position="65"/>
    </location>
</feature>
<dbReference type="InterPro" id="IPR011342">
    <property type="entry name" value="Shikimate_DH"/>
</dbReference>
<dbReference type="InterPro" id="IPR036291">
    <property type="entry name" value="NAD(P)-bd_dom_sf"/>
</dbReference>
<dbReference type="GO" id="GO:0050661">
    <property type="term" value="F:NADP binding"/>
    <property type="evidence" value="ECO:0007669"/>
    <property type="project" value="InterPro"/>
</dbReference>
<dbReference type="NCBIfam" id="TIGR00507">
    <property type="entry name" value="aroE"/>
    <property type="match status" value="1"/>
</dbReference>
<keyword evidence="4 8" id="KW-0521">NADP</keyword>
<feature type="binding site" evidence="8">
    <location>
        <position position="61"/>
    </location>
    <ligand>
        <name>shikimate</name>
        <dbReference type="ChEBI" id="CHEBI:36208"/>
    </ligand>
</feature>
<dbReference type="GO" id="GO:0004764">
    <property type="term" value="F:shikimate 3-dehydrogenase (NADP+) activity"/>
    <property type="evidence" value="ECO:0007669"/>
    <property type="project" value="UniProtKB-UniRule"/>
</dbReference>
<feature type="binding site" evidence="8">
    <location>
        <position position="217"/>
    </location>
    <ligand>
        <name>shikimate</name>
        <dbReference type="ChEBI" id="CHEBI:36208"/>
    </ligand>
</feature>
<comment type="subunit">
    <text evidence="8">Homodimer.</text>
</comment>
<dbReference type="InterPro" id="IPR022893">
    <property type="entry name" value="Shikimate_DH_fam"/>
</dbReference>
<dbReference type="EC" id="1.1.1.25" evidence="2 8"/>
<evidence type="ECO:0000256" key="2">
    <source>
        <dbReference type="ARBA" id="ARBA00012962"/>
    </source>
</evidence>
<dbReference type="PANTHER" id="PTHR21089">
    <property type="entry name" value="SHIKIMATE DEHYDROGENASE"/>
    <property type="match status" value="1"/>
</dbReference>
<evidence type="ECO:0000256" key="4">
    <source>
        <dbReference type="ARBA" id="ARBA00022857"/>
    </source>
</evidence>
<keyword evidence="6 8" id="KW-0057">Aromatic amino acid biosynthesis</keyword>
<comment type="function">
    <text evidence="8">Involved in the biosynthesis of the chorismate, which leads to the biosynthesis of aromatic amino acids. Catalyzes the reversible NADPH linked reduction of 3-dehydroshikimate (DHSA) to yield shikimate (SA).</text>
</comment>
<dbReference type="NCBIfam" id="NF001310">
    <property type="entry name" value="PRK00258.1-2"/>
    <property type="match status" value="1"/>
</dbReference>
<feature type="domain" description="Shikimate dehydrogenase substrate binding N-terminal" evidence="10">
    <location>
        <begin position="6"/>
        <end position="88"/>
    </location>
</feature>
<evidence type="ECO:0000256" key="6">
    <source>
        <dbReference type="ARBA" id="ARBA00023141"/>
    </source>
</evidence>
<dbReference type="InterPro" id="IPR046346">
    <property type="entry name" value="Aminoacid_DH-like_N_sf"/>
</dbReference>
<dbReference type="EMBL" id="SHAH01000032">
    <property type="protein sequence ID" value="RZO76374.1"/>
    <property type="molecule type" value="Genomic_DNA"/>
</dbReference>
<evidence type="ECO:0000256" key="1">
    <source>
        <dbReference type="ARBA" id="ARBA00004871"/>
    </source>
</evidence>
<dbReference type="UniPathway" id="UPA00053">
    <property type="reaction ID" value="UER00087"/>
</dbReference>
<comment type="pathway">
    <text evidence="1 8">Metabolic intermediate biosynthesis; chorismate biosynthesis; chorismate from D-erythrose 4-phosphate and phosphoenolpyruvate: step 4/7.</text>
</comment>
<dbReference type="SUPFAM" id="SSF53223">
    <property type="entry name" value="Aminoacid dehydrogenase-like, N-terminal domain"/>
    <property type="match status" value="1"/>
</dbReference>
<evidence type="ECO:0000256" key="5">
    <source>
        <dbReference type="ARBA" id="ARBA00023002"/>
    </source>
</evidence>
<dbReference type="PANTHER" id="PTHR21089:SF1">
    <property type="entry name" value="BIFUNCTIONAL 3-DEHYDROQUINATE DEHYDRATASE_SHIKIMATE DEHYDROGENASE, CHLOROPLASTIC"/>
    <property type="match status" value="1"/>
</dbReference>
<evidence type="ECO:0000256" key="3">
    <source>
        <dbReference type="ARBA" id="ARBA00022605"/>
    </source>
</evidence>
<feature type="domain" description="Quinate/shikimate 5-dehydrogenase/glutamyl-tRNA reductase" evidence="9">
    <location>
        <begin position="117"/>
        <end position="191"/>
    </location>
</feature>
<dbReference type="GO" id="GO:0009423">
    <property type="term" value="P:chorismate biosynthetic process"/>
    <property type="evidence" value="ECO:0007669"/>
    <property type="project" value="UniProtKB-UniRule"/>
</dbReference>